<organism evidence="1 2">
    <name type="scientific">Anabaenopsis circularis NIES-21</name>
    <dbReference type="NCBI Taxonomy" id="1085406"/>
    <lineage>
        <taxon>Bacteria</taxon>
        <taxon>Bacillati</taxon>
        <taxon>Cyanobacteriota</taxon>
        <taxon>Cyanophyceae</taxon>
        <taxon>Nostocales</taxon>
        <taxon>Nodulariaceae</taxon>
        <taxon>Anabaenopsis</taxon>
    </lineage>
</organism>
<name>A0A1Z4GF24_9CYAN</name>
<dbReference type="Proteomes" id="UP000218287">
    <property type="component" value="Chromosome"/>
</dbReference>
<dbReference type="EMBL" id="AP018174">
    <property type="protein sequence ID" value="BAY16105.1"/>
    <property type="molecule type" value="Genomic_DNA"/>
</dbReference>
<sequence length="49" mass="5685">MFEKLLLAITITFSINFFLQVRIPNPANTGAIYQEYPEKNTILVTRPEK</sequence>
<evidence type="ECO:0000313" key="1">
    <source>
        <dbReference type="EMBL" id="BAY16105.1"/>
    </source>
</evidence>
<evidence type="ECO:0000313" key="2">
    <source>
        <dbReference type="Proteomes" id="UP000218287"/>
    </source>
</evidence>
<proteinExistence type="predicted"/>
<gene>
    <name evidence="1" type="ORF">NIES21_19280</name>
</gene>
<dbReference type="AlphaFoldDB" id="A0A1Z4GF24"/>
<keyword evidence="2" id="KW-1185">Reference proteome</keyword>
<accession>A0A1Z4GF24</accession>
<reference evidence="1 2" key="1">
    <citation type="submission" date="2017-06" db="EMBL/GenBank/DDBJ databases">
        <title>Genome sequencing of cyanobaciteial culture collection at National Institute for Environmental Studies (NIES).</title>
        <authorList>
            <person name="Hirose Y."/>
            <person name="Shimura Y."/>
            <person name="Fujisawa T."/>
            <person name="Nakamura Y."/>
            <person name="Kawachi M."/>
        </authorList>
    </citation>
    <scope>NUCLEOTIDE SEQUENCE [LARGE SCALE GENOMIC DNA]</scope>
    <source>
        <strain evidence="1 2">NIES-21</strain>
    </source>
</reference>
<protein>
    <submittedName>
        <fullName evidence="1">Uncharacterized protein</fullName>
    </submittedName>
</protein>